<dbReference type="InterPro" id="IPR052020">
    <property type="entry name" value="Cyclic_di-GMP/3'3'-cGAMP_PDE"/>
</dbReference>
<dbReference type="InterPro" id="IPR003607">
    <property type="entry name" value="HD/PDEase_dom"/>
</dbReference>
<evidence type="ECO:0000256" key="1">
    <source>
        <dbReference type="PROSITE-ProRule" id="PRU00169"/>
    </source>
</evidence>
<evidence type="ECO:0000313" key="6">
    <source>
        <dbReference type="Proteomes" id="UP001239462"/>
    </source>
</evidence>
<feature type="modified residue" description="4-aspartylphosphate" evidence="1">
    <location>
        <position position="99"/>
    </location>
</feature>
<protein>
    <submittedName>
        <fullName evidence="5">HD domain-containing phosphohydrolase</fullName>
    </submittedName>
</protein>
<reference evidence="5 6" key="1">
    <citation type="submission" date="2023-06" db="EMBL/GenBank/DDBJ databases">
        <title>Roseiconus lacunae JC819 isolated from Gulf of Mannar region, Tamil Nadu.</title>
        <authorList>
            <person name="Pk S."/>
            <person name="Ch S."/>
            <person name="Ch V.R."/>
        </authorList>
    </citation>
    <scope>NUCLEOTIDE SEQUENCE [LARGE SCALE GENOMIC DNA]</scope>
    <source>
        <strain evidence="5 6">JC819</strain>
    </source>
</reference>
<feature type="domain" description="Response regulatory" evidence="3">
    <location>
        <begin position="49"/>
        <end position="167"/>
    </location>
</feature>
<dbReference type="Pfam" id="PF00072">
    <property type="entry name" value="Response_reg"/>
    <property type="match status" value="1"/>
</dbReference>
<dbReference type="CDD" id="cd00077">
    <property type="entry name" value="HDc"/>
    <property type="match status" value="1"/>
</dbReference>
<dbReference type="RefSeq" id="WP_289163786.1">
    <property type="nucleotide sequence ID" value="NZ_JASZZN010000007.1"/>
</dbReference>
<organism evidence="5 6">
    <name type="scientific">Roseiconus lacunae</name>
    <dbReference type="NCBI Taxonomy" id="2605694"/>
    <lineage>
        <taxon>Bacteria</taxon>
        <taxon>Pseudomonadati</taxon>
        <taxon>Planctomycetota</taxon>
        <taxon>Planctomycetia</taxon>
        <taxon>Pirellulales</taxon>
        <taxon>Pirellulaceae</taxon>
        <taxon>Roseiconus</taxon>
    </lineage>
</organism>
<dbReference type="InterPro" id="IPR011006">
    <property type="entry name" value="CheY-like_superfamily"/>
</dbReference>
<dbReference type="PROSITE" id="PS50110">
    <property type="entry name" value="RESPONSE_REGULATORY"/>
    <property type="match status" value="1"/>
</dbReference>
<dbReference type="Proteomes" id="UP001239462">
    <property type="component" value="Unassembled WGS sequence"/>
</dbReference>
<dbReference type="SMART" id="SM00471">
    <property type="entry name" value="HDc"/>
    <property type="match status" value="1"/>
</dbReference>
<feature type="region of interest" description="Disordered" evidence="2">
    <location>
        <begin position="1"/>
        <end position="20"/>
    </location>
</feature>
<proteinExistence type="predicted"/>
<comment type="caution">
    <text evidence="5">The sequence shown here is derived from an EMBL/GenBank/DDBJ whole genome shotgun (WGS) entry which is preliminary data.</text>
</comment>
<dbReference type="EMBL" id="JASZZN010000007">
    <property type="protein sequence ID" value="MDM4016172.1"/>
    <property type="molecule type" value="Genomic_DNA"/>
</dbReference>
<dbReference type="PROSITE" id="PS51832">
    <property type="entry name" value="HD_GYP"/>
    <property type="match status" value="1"/>
</dbReference>
<dbReference type="PANTHER" id="PTHR45228">
    <property type="entry name" value="CYCLIC DI-GMP PHOSPHODIESTERASE TM_0186-RELATED"/>
    <property type="match status" value="1"/>
</dbReference>
<accession>A0ABT7PI44</accession>
<feature type="domain" description="HD-GYP" evidence="4">
    <location>
        <begin position="175"/>
        <end position="371"/>
    </location>
</feature>
<dbReference type="SUPFAM" id="SSF52172">
    <property type="entry name" value="CheY-like"/>
    <property type="match status" value="1"/>
</dbReference>
<sequence>MNHDYENRVHEIGNHDGSDSFVRTDSQSDHWIHSKHESAVGIDAPRKPRVLIADGNATVRKLIRWALRDDEYEIVEASNGPDAYVLATESPEPIAILLDANLGGGMTGHDVCRSLKDDLQFCKIPVIMLVTIGSHEEISDAVEAGADEVLSKPIHRDELNIRIRSATRSQRESPASIDIESVTLTLAHLIAIKDGYSSGHAEQVANYAVAFGKTLGMDHENLRLLRFGAMLHNIGKVSIPDAILEKTTALTPRERAIIHQHPRVGSDICVSLKQLEPVLPIIRHHKEHFDGTGFPDGLRGDQIPLKAQIVGIADVFSALTNDRSFRRAKTKLEAIEILKHRVIQGMHDPKLVEQFCQMILADSLPAADTPNREANLETSFAPIVSSSLQHST</sequence>
<dbReference type="PANTHER" id="PTHR45228:SF4">
    <property type="entry name" value="LIPOPROTEIN"/>
    <property type="match status" value="1"/>
</dbReference>
<feature type="compositionally biased region" description="Basic and acidic residues" evidence="2">
    <location>
        <begin position="1"/>
        <end position="18"/>
    </location>
</feature>
<keyword evidence="6" id="KW-1185">Reference proteome</keyword>
<keyword evidence="1" id="KW-0597">Phosphoprotein</keyword>
<evidence type="ECO:0000259" key="3">
    <source>
        <dbReference type="PROSITE" id="PS50110"/>
    </source>
</evidence>
<gene>
    <name evidence="5" type="ORF">QTN89_12085</name>
</gene>
<evidence type="ECO:0000313" key="5">
    <source>
        <dbReference type="EMBL" id="MDM4016172.1"/>
    </source>
</evidence>
<dbReference type="SUPFAM" id="SSF109604">
    <property type="entry name" value="HD-domain/PDEase-like"/>
    <property type="match status" value="1"/>
</dbReference>
<dbReference type="InterPro" id="IPR037522">
    <property type="entry name" value="HD_GYP_dom"/>
</dbReference>
<evidence type="ECO:0000256" key="2">
    <source>
        <dbReference type="SAM" id="MobiDB-lite"/>
    </source>
</evidence>
<evidence type="ECO:0000259" key="4">
    <source>
        <dbReference type="PROSITE" id="PS51832"/>
    </source>
</evidence>
<name>A0ABT7PI44_9BACT</name>
<dbReference type="Gene3D" id="3.40.50.2300">
    <property type="match status" value="1"/>
</dbReference>
<dbReference type="SMART" id="SM00448">
    <property type="entry name" value="REC"/>
    <property type="match status" value="1"/>
</dbReference>
<dbReference type="InterPro" id="IPR001789">
    <property type="entry name" value="Sig_transdc_resp-reg_receiver"/>
</dbReference>
<dbReference type="Gene3D" id="1.10.3210.10">
    <property type="entry name" value="Hypothetical protein af1432"/>
    <property type="match status" value="1"/>
</dbReference>
<dbReference type="Pfam" id="PF13487">
    <property type="entry name" value="HD_5"/>
    <property type="match status" value="1"/>
</dbReference>